<comment type="pathway">
    <text evidence="7">Carbohydrate metabolism; D-tagatose 6-phosphate degradation; D-glyceraldehyde 3-phosphate and glycerone phosphate from D-tagatose 6-phosphate: step 1/2.</text>
</comment>
<reference evidence="11" key="1">
    <citation type="submission" date="2019-05" db="EMBL/GenBank/DDBJ databases">
        <title>Complete genome sequencing of Absiella argi strain JCM 30884.</title>
        <authorList>
            <person name="Sakamoto M."/>
            <person name="Murakami T."/>
            <person name="Mori H."/>
        </authorList>
    </citation>
    <scope>NUCLEOTIDE SEQUENCE [LARGE SCALE GENOMIC DNA]</scope>
    <source>
        <strain evidence="11">JCM 30884</strain>
    </source>
</reference>
<proteinExistence type="inferred from homology"/>
<gene>
    <name evidence="10" type="primary">fruK_2</name>
    <name evidence="10" type="ORF">Aargi30884_06080</name>
</gene>
<keyword evidence="4 8" id="KW-0418">Kinase</keyword>
<dbReference type="PANTHER" id="PTHR46566:SF1">
    <property type="entry name" value="1-PHOSPHOFRUCTOKINASE"/>
    <property type="match status" value="1"/>
</dbReference>
<dbReference type="GO" id="GO:2001059">
    <property type="term" value="P:D-tagatose 6-phosphate catabolic process"/>
    <property type="evidence" value="ECO:0007669"/>
    <property type="project" value="UniProtKB-UniPathway"/>
</dbReference>
<evidence type="ECO:0000256" key="4">
    <source>
        <dbReference type="ARBA" id="ARBA00022777"/>
    </source>
</evidence>
<evidence type="ECO:0000256" key="1">
    <source>
        <dbReference type="ARBA" id="ARBA00005380"/>
    </source>
</evidence>
<name>A0A6N4TGZ5_9FIRM</name>
<dbReference type="EC" id="2.7.1.144" evidence="7"/>
<comment type="catalytic activity">
    <reaction evidence="7">
        <text>D-tagatofuranose 6-phosphate + ATP = D-tagatofuranose 1,6-bisphosphate + ADP + H(+)</text>
        <dbReference type="Rhea" id="RHEA:12420"/>
        <dbReference type="ChEBI" id="CHEBI:15378"/>
        <dbReference type="ChEBI" id="CHEBI:30616"/>
        <dbReference type="ChEBI" id="CHEBI:58694"/>
        <dbReference type="ChEBI" id="CHEBI:58695"/>
        <dbReference type="ChEBI" id="CHEBI:456216"/>
        <dbReference type="EC" id="2.7.1.144"/>
    </reaction>
</comment>
<dbReference type="CDD" id="cd01164">
    <property type="entry name" value="FruK_PfkB_like"/>
    <property type="match status" value="1"/>
</dbReference>
<dbReference type="GO" id="GO:0009024">
    <property type="term" value="F:tagatose-6-phosphate kinase activity"/>
    <property type="evidence" value="ECO:0007669"/>
    <property type="project" value="UniProtKB-EC"/>
</dbReference>
<evidence type="ECO:0000256" key="2">
    <source>
        <dbReference type="ARBA" id="ARBA00022679"/>
    </source>
</evidence>
<organism evidence="10 11">
    <name type="scientific">Amedibacterium intestinale</name>
    <dbReference type="NCBI Taxonomy" id="2583452"/>
    <lineage>
        <taxon>Bacteria</taxon>
        <taxon>Bacillati</taxon>
        <taxon>Bacillota</taxon>
        <taxon>Erysipelotrichia</taxon>
        <taxon>Erysipelotrichales</taxon>
        <taxon>Erysipelotrichaceae</taxon>
        <taxon>Amedibacterium</taxon>
    </lineage>
</organism>
<feature type="domain" description="Carbohydrate kinase PfkB" evidence="9">
    <location>
        <begin position="7"/>
        <end position="289"/>
    </location>
</feature>
<comment type="function">
    <text evidence="8">Catalyzes the ATP-dependent phosphorylation of fructose-l-phosphate to fructose-l,6-bisphosphate.</text>
</comment>
<dbReference type="GO" id="GO:0044281">
    <property type="term" value="P:small molecule metabolic process"/>
    <property type="evidence" value="ECO:0007669"/>
    <property type="project" value="UniProtKB-ARBA"/>
</dbReference>
<keyword evidence="3 7" id="KW-0547">Nucleotide-binding</keyword>
<evidence type="ECO:0000256" key="5">
    <source>
        <dbReference type="ARBA" id="ARBA00022840"/>
    </source>
</evidence>
<evidence type="ECO:0000259" key="9">
    <source>
        <dbReference type="Pfam" id="PF00294"/>
    </source>
</evidence>
<evidence type="ECO:0000313" key="10">
    <source>
        <dbReference type="EMBL" id="BBK21705.1"/>
    </source>
</evidence>
<dbReference type="PROSITE" id="PS00584">
    <property type="entry name" value="PFKB_KINASES_2"/>
    <property type="match status" value="1"/>
</dbReference>
<dbReference type="GO" id="GO:0016052">
    <property type="term" value="P:carbohydrate catabolic process"/>
    <property type="evidence" value="ECO:0007669"/>
    <property type="project" value="UniProtKB-ARBA"/>
</dbReference>
<dbReference type="EMBL" id="AP019695">
    <property type="protein sequence ID" value="BBK21705.1"/>
    <property type="molecule type" value="Genomic_DNA"/>
</dbReference>
<dbReference type="SUPFAM" id="SSF53613">
    <property type="entry name" value="Ribokinase-like"/>
    <property type="match status" value="1"/>
</dbReference>
<keyword evidence="7" id="KW-0423">Lactose metabolism</keyword>
<comment type="similarity">
    <text evidence="1">Belongs to the carbohydrate kinase pfkB family.</text>
</comment>
<dbReference type="InterPro" id="IPR022463">
    <property type="entry name" value="1-PFruKinase"/>
</dbReference>
<dbReference type="RefSeq" id="WP_163051475.1">
    <property type="nucleotide sequence ID" value="NZ_AP019695.1"/>
</dbReference>
<dbReference type="InterPro" id="IPR029056">
    <property type="entry name" value="Ribokinase-like"/>
</dbReference>
<dbReference type="GO" id="GO:0005829">
    <property type="term" value="C:cytosol"/>
    <property type="evidence" value="ECO:0007669"/>
    <property type="project" value="TreeGrafter"/>
</dbReference>
<dbReference type="InterPro" id="IPR002173">
    <property type="entry name" value="Carboh/pur_kinase_PfkB_CS"/>
</dbReference>
<dbReference type="Gene3D" id="3.40.1190.20">
    <property type="match status" value="1"/>
</dbReference>
<evidence type="ECO:0000256" key="8">
    <source>
        <dbReference type="RuleBase" id="RU369061"/>
    </source>
</evidence>
<keyword evidence="11" id="KW-1185">Reference proteome</keyword>
<evidence type="ECO:0000256" key="3">
    <source>
        <dbReference type="ARBA" id="ARBA00022741"/>
    </source>
</evidence>
<keyword evidence="5 7" id="KW-0067">ATP-binding</keyword>
<dbReference type="Pfam" id="PF00294">
    <property type="entry name" value="PfkB"/>
    <property type="match status" value="1"/>
</dbReference>
<dbReference type="GO" id="GO:0005988">
    <property type="term" value="P:lactose metabolic process"/>
    <property type="evidence" value="ECO:0007669"/>
    <property type="project" value="UniProtKB-KW"/>
</dbReference>
<dbReference type="InterPro" id="IPR017583">
    <property type="entry name" value="Tagatose/fructose_Pkinase"/>
</dbReference>
<dbReference type="GO" id="GO:0008662">
    <property type="term" value="F:1-phosphofructokinase activity"/>
    <property type="evidence" value="ECO:0007669"/>
    <property type="project" value="UniProtKB-UniRule"/>
</dbReference>
<evidence type="ECO:0000313" key="11">
    <source>
        <dbReference type="Proteomes" id="UP000464754"/>
    </source>
</evidence>
<evidence type="ECO:0000256" key="7">
    <source>
        <dbReference type="PIRNR" id="PIRNR000535"/>
    </source>
</evidence>
<keyword evidence="2 7" id="KW-0808">Transferase</keyword>
<sequence length="301" mass="33264">MIYTVTFNPSLDYIIQVNRFQVGTINKTNFEKILPGGKGINVSIVLSNLGHDSTALGFTAGFTGKEIENRMKDFGCKTDFIHVKEGLSRINVKMKSDEETEINGQGPKISEENIQELFDKLNTLTSDDILVISGSIPSTLPDDMYERIMKHFQDKNIRIVVDATKNLMMKVLQYKPFLIKPNNIELGELFNVTLNTQEEVIPYAQKLQEMGAQNVLISMAGKGAVFIDENKHIYQSIAPKGTVVNSVGAGDSMVAGFISGYLETSGNYEHAFKKGICSGSASAFSENLCTKKEVENLLNTL</sequence>
<dbReference type="InterPro" id="IPR011611">
    <property type="entry name" value="PfkB_dom"/>
</dbReference>
<comment type="similarity">
    <text evidence="7">Belongs to the carbohydrate kinase PfkB family. LacC subfamily.</text>
</comment>
<protein>
    <recommendedName>
        <fullName evidence="7">Tagatose-6-phosphate kinase</fullName>
        <ecNumber evidence="7">2.7.1.144</ecNumber>
    </recommendedName>
</protein>
<dbReference type="KEGG" id="aarg:Aargi30884_06080"/>
<dbReference type="Proteomes" id="UP000464754">
    <property type="component" value="Chromosome"/>
</dbReference>
<dbReference type="PANTHER" id="PTHR46566">
    <property type="entry name" value="1-PHOSPHOFRUCTOKINASE-RELATED"/>
    <property type="match status" value="1"/>
</dbReference>
<dbReference type="UniPathway" id="UPA00704">
    <property type="reaction ID" value="UER00715"/>
</dbReference>
<dbReference type="PIRSF" id="PIRSF000535">
    <property type="entry name" value="1PFK/6PFK/LacC"/>
    <property type="match status" value="1"/>
</dbReference>
<dbReference type="FunFam" id="3.40.1190.20:FF:000001">
    <property type="entry name" value="Phosphofructokinase"/>
    <property type="match status" value="1"/>
</dbReference>
<dbReference type="NCBIfam" id="TIGR03828">
    <property type="entry name" value="pfkB"/>
    <property type="match status" value="1"/>
</dbReference>
<evidence type="ECO:0000256" key="6">
    <source>
        <dbReference type="ARBA" id="ARBA00047745"/>
    </source>
</evidence>
<dbReference type="NCBIfam" id="TIGR03168">
    <property type="entry name" value="1-PFK"/>
    <property type="match status" value="1"/>
</dbReference>
<dbReference type="GO" id="GO:0005524">
    <property type="term" value="F:ATP binding"/>
    <property type="evidence" value="ECO:0007669"/>
    <property type="project" value="UniProtKB-UniRule"/>
</dbReference>
<accession>A0A6N4TGZ5</accession>
<dbReference type="AlphaFoldDB" id="A0A6N4TGZ5"/>
<comment type="catalytic activity">
    <reaction evidence="6 8">
        <text>beta-D-fructose 1-phosphate + ATP = beta-D-fructose 1,6-bisphosphate + ADP + H(+)</text>
        <dbReference type="Rhea" id="RHEA:14213"/>
        <dbReference type="ChEBI" id="CHEBI:15378"/>
        <dbReference type="ChEBI" id="CHEBI:30616"/>
        <dbReference type="ChEBI" id="CHEBI:32966"/>
        <dbReference type="ChEBI" id="CHEBI:138881"/>
        <dbReference type="ChEBI" id="CHEBI:456216"/>
        <dbReference type="EC" id="2.7.1.56"/>
    </reaction>
</comment>